<evidence type="ECO:0000313" key="2">
    <source>
        <dbReference type="Proteomes" id="UP001396334"/>
    </source>
</evidence>
<dbReference type="EMBL" id="JBBPBN010000010">
    <property type="protein sequence ID" value="KAK9030155.1"/>
    <property type="molecule type" value="Genomic_DNA"/>
</dbReference>
<proteinExistence type="predicted"/>
<accession>A0ABR2SYM9</accession>
<sequence length="269" mass="28095">MPEPIGGSIEEQTESLTIDDGVSAQALSSHNTAATSSEFHSPPLHVPSCESVVTVPIGGHTEAESDTCNVTATSEYDNGVPIDSEVLVPASGHTEAESDTCNVAATSEHDNGVSIDSEVLVPTGGHTEVESDTCNVAAASEHDNGVPIDSEVLAGADLLPGQTSSAVDVNQDVEVVVEATSDQEIYGKEAHLGVSSDLAMEVNEESHRLEAPDVTTGQVIQPAAVVQFDGAEAILSTGAGSRNTHIMFEEFRYQLNVRSRLELEEAGEM</sequence>
<dbReference type="Proteomes" id="UP001396334">
    <property type="component" value="Unassembled WGS sequence"/>
</dbReference>
<evidence type="ECO:0000313" key="1">
    <source>
        <dbReference type="EMBL" id="KAK9030155.1"/>
    </source>
</evidence>
<comment type="caution">
    <text evidence="1">The sequence shown here is derived from an EMBL/GenBank/DDBJ whole genome shotgun (WGS) entry which is preliminary data.</text>
</comment>
<gene>
    <name evidence="1" type="ORF">V6N11_031586</name>
</gene>
<name>A0ABR2SYM9_9ROSI</name>
<protein>
    <submittedName>
        <fullName evidence="1">Uncharacterized protein</fullName>
    </submittedName>
</protein>
<keyword evidence="2" id="KW-1185">Reference proteome</keyword>
<organism evidence="1 2">
    <name type="scientific">Hibiscus sabdariffa</name>
    <name type="common">roselle</name>
    <dbReference type="NCBI Taxonomy" id="183260"/>
    <lineage>
        <taxon>Eukaryota</taxon>
        <taxon>Viridiplantae</taxon>
        <taxon>Streptophyta</taxon>
        <taxon>Embryophyta</taxon>
        <taxon>Tracheophyta</taxon>
        <taxon>Spermatophyta</taxon>
        <taxon>Magnoliopsida</taxon>
        <taxon>eudicotyledons</taxon>
        <taxon>Gunneridae</taxon>
        <taxon>Pentapetalae</taxon>
        <taxon>rosids</taxon>
        <taxon>malvids</taxon>
        <taxon>Malvales</taxon>
        <taxon>Malvaceae</taxon>
        <taxon>Malvoideae</taxon>
        <taxon>Hibiscus</taxon>
    </lineage>
</organism>
<reference evidence="1 2" key="1">
    <citation type="journal article" date="2024" name="G3 (Bethesda)">
        <title>Genome assembly of Hibiscus sabdariffa L. provides insights into metabolisms of medicinal natural products.</title>
        <authorList>
            <person name="Kim T."/>
        </authorList>
    </citation>
    <scope>NUCLEOTIDE SEQUENCE [LARGE SCALE GENOMIC DNA]</scope>
    <source>
        <strain evidence="1">TK-2024</strain>
        <tissue evidence="1">Old leaves</tissue>
    </source>
</reference>